<reference evidence="3 4" key="1">
    <citation type="submission" date="2017-06" db="EMBL/GenBank/DDBJ databases">
        <authorList>
            <person name="Kim H.J."/>
            <person name="Triplett B.A."/>
        </authorList>
    </citation>
    <scope>NUCLEOTIDE SEQUENCE [LARGE SCALE GENOMIC DNA]</scope>
    <source>
        <strain evidence="3 4">DSM 44272</strain>
    </source>
</reference>
<dbReference type="RefSeq" id="WP_089335734.1">
    <property type="nucleotide sequence ID" value="NZ_FZNO01000005.1"/>
</dbReference>
<evidence type="ECO:0000256" key="2">
    <source>
        <dbReference type="SAM" id="MobiDB-lite"/>
    </source>
</evidence>
<evidence type="ECO:0000313" key="4">
    <source>
        <dbReference type="Proteomes" id="UP000198403"/>
    </source>
</evidence>
<accession>A0A238VX81</accession>
<protein>
    <submittedName>
        <fullName evidence="3">Uncharacterized protein</fullName>
    </submittedName>
</protein>
<name>A0A238VX81_9ACTN</name>
<gene>
    <name evidence="3" type="ORF">SAMN06272737_105135</name>
</gene>
<dbReference type="AlphaFoldDB" id="A0A238VX81"/>
<dbReference type="Proteomes" id="UP000198403">
    <property type="component" value="Unassembled WGS sequence"/>
</dbReference>
<keyword evidence="4" id="KW-1185">Reference proteome</keyword>
<dbReference type="EMBL" id="FZNO01000005">
    <property type="protein sequence ID" value="SNR38910.1"/>
    <property type="molecule type" value="Genomic_DNA"/>
</dbReference>
<organism evidence="3 4">
    <name type="scientific">Blastococcus mobilis</name>
    <dbReference type="NCBI Taxonomy" id="1938746"/>
    <lineage>
        <taxon>Bacteria</taxon>
        <taxon>Bacillati</taxon>
        <taxon>Actinomycetota</taxon>
        <taxon>Actinomycetes</taxon>
        <taxon>Geodermatophilales</taxon>
        <taxon>Geodermatophilaceae</taxon>
        <taxon>Blastococcus</taxon>
    </lineage>
</organism>
<feature type="coiled-coil region" evidence="1">
    <location>
        <begin position="20"/>
        <end position="89"/>
    </location>
</feature>
<evidence type="ECO:0000256" key="1">
    <source>
        <dbReference type="SAM" id="Coils"/>
    </source>
</evidence>
<sequence>MDPDDPRFVRLTDDERLTELAAAQDDAADARERIHQLEAALRTADAALAQAQAGVDRLQAERDAARASLAVAEESVRRQQDLLAEALNQIEEARAWARTCWAAAQPPYTGRITPPGPVPTWLAPDTAEGPRE</sequence>
<proteinExistence type="predicted"/>
<evidence type="ECO:0000313" key="3">
    <source>
        <dbReference type="EMBL" id="SNR38910.1"/>
    </source>
</evidence>
<feature type="region of interest" description="Disordered" evidence="2">
    <location>
        <begin position="108"/>
        <end position="132"/>
    </location>
</feature>
<keyword evidence="1" id="KW-0175">Coiled coil</keyword>